<reference evidence="2 3" key="1">
    <citation type="journal article" date="2020" name="Cell">
        <title>Large-Scale Comparative Analyses of Tick Genomes Elucidate Their Genetic Diversity and Vector Capacities.</title>
        <authorList>
            <consortium name="Tick Genome and Microbiome Consortium (TIGMIC)"/>
            <person name="Jia N."/>
            <person name="Wang J."/>
            <person name="Shi W."/>
            <person name="Du L."/>
            <person name="Sun Y."/>
            <person name="Zhan W."/>
            <person name="Jiang J.F."/>
            <person name="Wang Q."/>
            <person name="Zhang B."/>
            <person name="Ji P."/>
            <person name="Bell-Sakyi L."/>
            <person name="Cui X.M."/>
            <person name="Yuan T.T."/>
            <person name="Jiang B.G."/>
            <person name="Yang W.F."/>
            <person name="Lam T.T."/>
            <person name="Chang Q.C."/>
            <person name="Ding S.J."/>
            <person name="Wang X.J."/>
            <person name="Zhu J.G."/>
            <person name="Ruan X.D."/>
            <person name="Zhao L."/>
            <person name="Wei J.T."/>
            <person name="Ye R.Z."/>
            <person name="Que T.C."/>
            <person name="Du C.H."/>
            <person name="Zhou Y.H."/>
            <person name="Cheng J.X."/>
            <person name="Dai P.F."/>
            <person name="Guo W.B."/>
            <person name="Han X.H."/>
            <person name="Huang E.J."/>
            <person name="Li L.F."/>
            <person name="Wei W."/>
            <person name="Gao Y.C."/>
            <person name="Liu J.Z."/>
            <person name="Shao H.Z."/>
            <person name="Wang X."/>
            <person name="Wang C.C."/>
            <person name="Yang T.C."/>
            <person name="Huo Q.B."/>
            <person name="Li W."/>
            <person name="Chen H.Y."/>
            <person name="Chen S.E."/>
            <person name="Zhou L.G."/>
            <person name="Ni X.B."/>
            <person name="Tian J.H."/>
            <person name="Sheng Y."/>
            <person name="Liu T."/>
            <person name="Pan Y.S."/>
            <person name="Xia L.Y."/>
            <person name="Li J."/>
            <person name="Zhao F."/>
            <person name="Cao W.C."/>
        </authorList>
    </citation>
    <scope>NUCLEOTIDE SEQUENCE [LARGE SCALE GENOMIC DNA]</scope>
    <source>
        <strain evidence="2">HaeL-2018</strain>
    </source>
</reference>
<dbReference type="AlphaFoldDB" id="A0A9J6HB56"/>
<proteinExistence type="predicted"/>
<evidence type="ECO:0000313" key="3">
    <source>
        <dbReference type="Proteomes" id="UP000821853"/>
    </source>
</evidence>
<comment type="caution">
    <text evidence="2">The sequence shown here is derived from an EMBL/GenBank/DDBJ whole genome shotgun (WGS) entry which is preliminary data.</text>
</comment>
<organism evidence="2 3">
    <name type="scientific">Haemaphysalis longicornis</name>
    <name type="common">Bush tick</name>
    <dbReference type="NCBI Taxonomy" id="44386"/>
    <lineage>
        <taxon>Eukaryota</taxon>
        <taxon>Metazoa</taxon>
        <taxon>Ecdysozoa</taxon>
        <taxon>Arthropoda</taxon>
        <taxon>Chelicerata</taxon>
        <taxon>Arachnida</taxon>
        <taxon>Acari</taxon>
        <taxon>Parasitiformes</taxon>
        <taxon>Ixodida</taxon>
        <taxon>Ixodoidea</taxon>
        <taxon>Ixodidae</taxon>
        <taxon>Haemaphysalinae</taxon>
        <taxon>Haemaphysalis</taxon>
    </lineage>
</organism>
<accession>A0A9J6HB56</accession>
<evidence type="ECO:0000256" key="1">
    <source>
        <dbReference type="SAM" id="MobiDB-lite"/>
    </source>
</evidence>
<feature type="compositionally biased region" description="Basic and acidic residues" evidence="1">
    <location>
        <begin position="217"/>
        <end position="227"/>
    </location>
</feature>
<dbReference type="Proteomes" id="UP000821853">
    <property type="component" value="Unassembled WGS sequence"/>
</dbReference>
<dbReference type="Gene3D" id="3.40.50.1110">
    <property type="entry name" value="SGNH hydrolase"/>
    <property type="match status" value="1"/>
</dbReference>
<dbReference type="CDD" id="cd00229">
    <property type="entry name" value="SGNH_hydrolase"/>
    <property type="match status" value="1"/>
</dbReference>
<feature type="region of interest" description="Disordered" evidence="1">
    <location>
        <begin position="203"/>
        <end position="244"/>
    </location>
</feature>
<sequence>MDSRTNTSKRITWVYPNTIVSAAVLGDSHTKYVFQHFDPNVTGTPAFVSQSGALIKDMVNLLDFVPSTATTLIIHSGTNDLAFCTANTAFDSIRRLFDVISKEHRQIKRIYVSLVLPRAINRRRQSDNMSFIRRFNLKARQFNTLLRDYCRHSCLVNFVDHGFYYLPASRVLAADGVHLSFEGTAIFASHLRQLLITRSSDTTTSWRTCTPNAPHAPLKESSVHDDSPATDLLPSRRTRPPGPH</sequence>
<name>A0A9J6HB56_HAELO</name>
<keyword evidence="3" id="KW-1185">Reference proteome</keyword>
<dbReference type="OrthoDB" id="10452395at2759"/>
<dbReference type="SUPFAM" id="SSF52266">
    <property type="entry name" value="SGNH hydrolase"/>
    <property type="match status" value="1"/>
</dbReference>
<dbReference type="EMBL" id="JABSTR010001564">
    <property type="protein sequence ID" value="KAH9384088.1"/>
    <property type="molecule type" value="Genomic_DNA"/>
</dbReference>
<evidence type="ECO:0000313" key="2">
    <source>
        <dbReference type="EMBL" id="KAH9384088.1"/>
    </source>
</evidence>
<dbReference type="InterPro" id="IPR036514">
    <property type="entry name" value="SGNH_hydro_sf"/>
</dbReference>
<protein>
    <submittedName>
        <fullName evidence="2">Uncharacterized protein</fullName>
    </submittedName>
</protein>
<dbReference type="VEuPathDB" id="VectorBase:HLOH_045156"/>
<gene>
    <name evidence="2" type="ORF">HPB48_026080</name>
</gene>